<proteinExistence type="predicted"/>
<sequence length="56" mass="6364">MYSFYGYRTGGIFQSQEEINNYKDANGNLIQPNAKPGDIKFLKKMEIQAFSATVIL</sequence>
<keyword evidence="2" id="KW-1185">Reference proteome</keyword>
<dbReference type="EMBL" id="CP154834">
    <property type="protein sequence ID" value="XAO74601.1"/>
    <property type="molecule type" value="Genomic_DNA"/>
</dbReference>
<accession>A0AAU6WP95</accession>
<dbReference type="Proteomes" id="UP001463665">
    <property type="component" value="Chromosome"/>
</dbReference>
<protein>
    <submittedName>
        <fullName evidence="1">Uncharacterized protein</fullName>
    </submittedName>
</protein>
<gene>
    <name evidence="1" type="ORF">AAFP95_00465</name>
</gene>
<dbReference type="RefSeq" id="WP_345766659.1">
    <property type="nucleotide sequence ID" value="NZ_CP154834.1"/>
</dbReference>
<evidence type="ECO:0000313" key="2">
    <source>
        <dbReference type="Proteomes" id="UP001463665"/>
    </source>
</evidence>
<organism evidence="1 2">
    <name type="scientific">Chryseobacterium endophyticum</name>
    <dbReference type="NCBI Taxonomy" id="1854762"/>
    <lineage>
        <taxon>Bacteria</taxon>
        <taxon>Pseudomonadati</taxon>
        <taxon>Bacteroidota</taxon>
        <taxon>Flavobacteriia</taxon>
        <taxon>Flavobacteriales</taxon>
        <taxon>Weeksellaceae</taxon>
        <taxon>Chryseobacterium group</taxon>
        <taxon>Chryseobacterium</taxon>
    </lineage>
</organism>
<reference evidence="1 2" key="1">
    <citation type="submission" date="2024-04" db="EMBL/GenBank/DDBJ databases">
        <title>Genome sequencing and assembly of rice foliar adapted Chryseobacterium endophyticum OsEnb-ALM-A6.</title>
        <authorList>
            <person name="Kumar S."/>
            <person name="Javed M."/>
            <person name="Chouhan V."/>
            <person name="Charishma K."/>
            <person name="Patel A."/>
            <person name="Kumar M."/>
            <person name="Sahu K.P."/>
            <person name="Kumar A."/>
        </authorList>
    </citation>
    <scope>NUCLEOTIDE SEQUENCE [LARGE SCALE GENOMIC DNA]</scope>
    <source>
        <strain evidence="1 2">OsEnb-ALM-A6</strain>
    </source>
</reference>
<name>A0AAU6WP95_9FLAO</name>
<evidence type="ECO:0000313" key="1">
    <source>
        <dbReference type="EMBL" id="XAO74601.1"/>
    </source>
</evidence>
<dbReference type="AlphaFoldDB" id="A0AAU6WP95"/>